<name>A0AAD6SJU4_9AGAR</name>
<reference evidence="1" key="1">
    <citation type="submission" date="2023-03" db="EMBL/GenBank/DDBJ databases">
        <title>Massive genome expansion in bonnet fungi (Mycena s.s.) driven by repeated elements and novel gene families across ecological guilds.</title>
        <authorList>
            <consortium name="Lawrence Berkeley National Laboratory"/>
            <person name="Harder C.B."/>
            <person name="Miyauchi S."/>
            <person name="Viragh M."/>
            <person name="Kuo A."/>
            <person name="Thoen E."/>
            <person name="Andreopoulos B."/>
            <person name="Lu D."/>
            <person name="Skrede I."/>
            <person name="Drula E."/>
            <person name="Henrissat B."/>
            <person name="Morin E."/>
            <person name="Kohler A."/>
            <person name="Barry K."/>
            <person name="LaButti K."/>
            <person name="Morin E."/>
            <person name="Salamov A."/>
            <person name="Lipzen A."/>
            <person name="Mereny Z."/>
            <person name="Hegedus B."/>
            <person name="Baldrian P."/>
            <person name="Stursova M."/>
            <person name="Weitz H."/>
            <person name="Taylor A."/>
            <person name="Grigoriev I.V."/>
            <person name="Nagy L.G."/>
            <person name="Martin F."/>
            <person name="Kauserud H."/>
        </authorList>
    </citation>
    <scope>NUCLEOTIDE SEQUENCE</scope>
    <source>
        <strain evidence="1">CBHHK200</strain>
    </source>
</reference>
<gene>
    <name evidence="1" type="ORF">C8F04DRAFT_1189559</name>
</gene>
<dbReference type="EMBL" id="JARJCM010000124">
    <property type="protein sequence ID" value="KAJ7027430.1"/>
    <property type="molecule type" value="Genomic_DNA"/>
</dbReference>
<protein>
    <submittedName>
        <fullName evidence="1">Uncharacterized protein</fullName>
    </submittedName>
</protein>
<accession>A0AAD6SJU4</accession>
<evidence type="ECO:0000313" key="2">
    <source>
        <dbReference type="Proteomes" id="UP001218188"/>
    </source>
</evidence>
<proteinExistence type="predicted"/>
<dbReference type="AlphaFoldDB" id="A0AAD6SJU4"/>
<keyword evidence="2" id="KW-1185">Reference proteome</keyword>
<organism evidence="1 2">
    <name type="scientific">Mycena alexandri</name>
    <dbReference type="NCBI Taxonomy" id="1745969"/>
    <lineage>
        <taxon>Eukaryota</taxon>
        <taxon>Fungi</taxon>
        <taxon>Dikarya</taxon>
        <taxon>Basidiomycota</taxon>
        <taxon>Agaricomycotina</taxon>
        <taxon>Agaricomycetes</taxon>
        <taxon>Agaricomycetidae</taxon>
        <taxon>Agaricales</taxon>
        <taxon>Marasmiineae</taxon>
        <taxon>Mycenaceae</taxon>
        <taxon>Mycena</taxon>
    </lineage>
</organism>
<dbReference type="Proteomes" id="UP001218188">
    <property type="component" value="Unassembled WGS sequence"/>
</dbReference>
<evidence type="ECO:0000313" key="1">
    <source>
        <dbReference type="EMBL" id="KAJ7027430.1"/>
    </source>
</evidence>
<sequence length="261" mass="28441">MEIDPHAYYATMCKQGANSDTNFVVAQPAERRRIFTGAVPAEWRLGRDPVVYSEMNPICGRRVRGRGSGRYCIGDETMLSRQVPRPKSSTLCLGLSENPPTPTQQDDIFFTDSPLSFVPSTPSPDGCGVHVPSTSCNATELRNPVLLPGCPTPDSTELSSSNAAMRCFPSVHSQDRNCQIARQFRLPQGHLQPGTSSQFQQPIVDVLPMNKVVGLVRSEVVGEHSATLIGTIHSQANLDLNLSPIGLLEPLMVEWNSQALT</sequence>
<comment type="caution">
    <text evidence="1">The sequence shown here is derived from an EMBL/GenBank/DDBJ whole genome shotgun (WGS) entry which is preliminary data.</text>
</comment>